<dbReference type="RefSeq" id="WP_324779603.1">
    <property type="nucleotide sequence ID" value="NZ_CP141769.1"/>
</dbReference>
<dbReference type="GO" id="GO:0016874">
    <property type="term" value="F:ligase activity"/>
    <property type="evidence" value="ECO:0007669"/>
    <property type="project" value="UniProtKB-KW"/>
</dbReference>
<dbReference type="SUPFAM" id="SSF56801">
    <property type="entry name" value="Acetyl-CoA synthetase-like"/>
    <property type="match status" value="1"/>
</dbReference>
<evidence type="ECO:0000256" key="1">
    <source>
        <dbReference type="ARBA" id="ARBA00022741"/>
    </source>
</evidence>
<protein>
    <submittedName>
        <fullName evidence="4">Long-chain fatty acid--CoA ligase</fullName>
    </submittedName>
</protein>
<dbReference type="InterPro" id="IPR020845">
    <property type="entry name" value="AMP-binding_CS"/>
</dbReference>
<feature type="domain" description="AMP-dependent synthetase/ligase" evidence="3">
    <location>
        <begin position="31"/>
        <end position="442"/>
    </location>
</feature>
<organism evidence="4 5">
    <name type="scientific">Thiobacillus sedimenti</name>
    <dbReference type="NCBI Taxonomy" id="3110231"/>
    <lineage>
        <taxon>Bacteria</taxon>
        <taxon>Pseudomonadati</taxon>
        <taxon>Pseudomonadota</taxon>
        <taxon>Betaproteobacteria</taxon>
        <taxon>Nitrosomonadales</taxon>
        <taxon>Thiobacillaceae</taxon>
        <taxon>Thiobacillus</taxon>
    </lineage>
</organism>
<evidence type="ECO:0000259" key="3">
    <source>
        <dbReference type="Pfam" id="PF00501"/>
    </source>
</evidence>
<name>A0ABZ1CL80_9PROT</name>
<dbReference type="PROSITE" id="PS00455">
    <property type="entry name" value="AMP_BINDING"/>
    <property type="match status" value="1"/>
</dbReference>
<keyword evidence="5" id="KW-1185">Reference proteome</keyword>
<evidence type="ECO:0000313" key="4">
    <source>
        <dbReference type="EMBL" id="WRS39072.1"/>
    </source>
</evidence>
<dbReference type="InterPro" id="IPR042099">
    <property type="entry name" value="ANL_N_sf"/>
</dbReference>
<accession>A0ABZ1CL80</accession>
<keyword evidence="1" id="KW-0547">Nucleotide-binding</keyword>
<proteinExistence type="predicted"/>
<dbReference type="Proteomes" id="UP001334732">
    <property type="component" value="Chromosome"/>
</dbReference>
<dbReference type="Pfam" id="PF23562">
    <property type="entry name" value="AMP-binding_C_3"/>
    <property type="match status" value="1"/>
</dbReference>
<dbReference type="InterPro" id="IPR000873">
    <property type="entry name" value="AMP-dep_synth/lig_dom"/>
</dbReference>
<keyword evidence="4" id="KW-0436">Ligase</keyword>
<dbReference type="PANTHER" id="PTHR43272:SF33">
    <property type="entry name" value="AMP-BINDING DOMAIN-CONTAINING PROTEIN-RELATED"/>
    <property type="match status" value="1"/>
</dbReference>
<evidence type="ECO:0000256" key="2">
    <source>
        <dbReference type="ARBA" id="ARBA00022840"/>
    </source>
</evidence>
<dbReference type="EMBL" id="CP141769">
    <property type="protein sequence ID" value="WRS39072.1"/>
    <property type="molecule type" value="Genomic_DNA"/>
</dbReference>
<dbReference type="CDD" id="cd05907">
    <property type="entry name" value="VL_LC_FACS_like"/>
    <property type="match status" value="1"/>
</dbReference>
<dbReference type="Gene3D" id="3.40.50.12780">
    <property type="entry name" value="N-terminal domain of ligase-like"/>
    <property type="match status" value="1"/>
</dbReference>
<sequence length="617" mass="67827">MTAATFRQPEEGGGRAAPFHPDTLGTLCGLFRARVAATPEQVAYRQFDEARDTWTSFTWGQVAAEVARWQAALVKEGLVPGDRVAVMLKNSVEWVVFDQAALALGLVTVPLYLDDRPDSAAYILDHSGAKLLLVEGRFQHKKLAQIAAAAKTLQHIVSLTAPENGLVNWSTRFVVAADWLADAAGTAIPDLHLTPDVLASIVYTSGTTGRPKGVMLTHENLLWNAFYASQCADFASHEVFLSFLPMSHTLERTGGYYLPMLIGAEVVYARSIAQLAQDLQAIRPTVLISVPRIYERVYSRIQDSLEKKGALARLLFGLAVRVGWRRFERSQGRAAWSSGLLLWPLLDRRVARSVTERLGGRLRLAISGGAALSPEIARTFIGLGVPIIQGYGLTETSPVVCVNRPESNVPSSIGTPLPGVEVKIGENDELLTRSRCVMRGYWRDDAATRTMIDGEGWLHSGDQASVDAWGHYHITGRLKDIIVLNNGEKVPPVDMESAILLDPLFEQAMIVGEGRPYLAALVVLNAPHWQELAAGLNVAADDPATLRNPRVMKVLTHRVAHHLKHFPGYAQVRRLHAGLEPWTVDDGLLTPTLKIKRRQVLDRHRAAVEAMYADFAR</sequence>
<dbReference type="Pfam" id="PF00501">
    <property type="entry name" value="AMP-binding"/>
    <property type="match status" value="1"/>
</dbReference>
<keyword evidence="2" id="KW-0067">ATP-binding</keyword>
<evidence type="ECO:0000313" key="5">
    <source>
        <dbReference type="Proteomes" id="UP001334732"/>
    </source>
</evidence>
<dbReference type="PANTHER" id="PTHR43272">
    <property type="entry name" value="LONG-CHAIN-FATTY-ACID--COA LIGASE"/>
    <property type="match status" value="1"/>
</dbReference>
<gene>
    <name evidence="4" type="ORF">VA613_13830</name>
</gene>
<reference evidence="4 5" key="1">
    <citation type="submission" date="2023-12" db="EMBL/GenBank/DDBJ databases">
        <title>Thiobacillus sedimentum sp. nov., a chemolithoautotrophic sulfur-oxidizing bacterium isolated from freshwater sediment.</title>
        <authorList>
            <person name="Luo J."/>
            <person name="Dai C."/>
        </authorList>
    </citation>
    <scope>NUCLEOTIDE SEQUENCE [LARGE SCALE GENOMIC DNA]</scope>
    <source>
        <strain evidence="4 5">SCUT-2</strain>
    </source>
</reference>